<dbReference type="EMBL" id="AOIA01000167">
    <property type="protein sequence ID" value="ELY50601.1"/>
    <property type="molecule type" value="Genomic_DNA"/>
</dbReference>
<dbReference type="AlphaFoldDB" id="L9WN17"/>
<proteinExistence type="predicted"/>
<name>L9WN17_9EURY</name>
<dbReference type="Proteomes" id="UP000011531">
    <property type="component" value="Unassembled WGS sequence"/>
</dbReference>
<evidence type="ECO:0000313" key="2">
    <source>
        <dbReference type="Proteomes" id="UP000011531"/>
    </source>
</evidence>
<sequence>MQANQSMLIDAPPASGKTTKTFEVIDEADDTFTYLTKREDLYEQAENLGEESDLSLTIIPSPHRSCPSFDSTSPHYHPEAPELHGLGVRAGQLHDLLDLTCTPDCPYQKFWEDFEAAEHDVLVGHYKHAYISSVIEDRVVIIDEFPGDAFEQPFKDAPKMLSRFLKVTDDIPFDDWDDLIIADEDEKEQAYEWFAANGIEEDAEIIIEADKTTRYHAIAPFLTWTVLESLKGDNGFGFPWFNLEASETISTSFGELENNRRVAIDHEERRIHVLTQPNLDDAKRVIGLDGTPLPEQWGLVTGEDFDHETLIEQDTAMNSYIRDILGVSVKQANDHLKAYHGGHITANRDEAILYGVEVKEGQKPALIAPKKAIDAYRDVGILDRTNHWMNYANVLSSNDFKDEPVGVIHGAPHPGDATLKKWAAYFGHHIEGRGEGMEKTYGDFGDRLYHHFVHNQVLQAILRFGRGESEATVYVNTAAIPDWLDIDGKVNPKLFNRSNKRAIADYLREVGDQGASKSDLADEVDVTEKTIKNRLNEFDEEGLIEEVQESDWPYRKIYRWSP</sequence>
<dbReference type="InterPro" id="IPR036388">
    <property type="entry name" value="WH-like_DNA-bd_sf"/>
</dbReference>
<organism evidence="1 2">
    <name type="scientific">Natronococcus jeotgali DSM 18795</name>
    <dbReference type="NCBI Taxonomy" id="1227498"/>
    <lineage>
        <taxon>Archaea</taxon>
        <taxon>Methanobacteriati</taxon>
        <taxon>Methanobacteriota</taxon>
        <taxon>Stenosarchaea group</taxon>
        <taxon>Halobacteria</taxon>
        <taxon>Halobacteriales</taxon>
        <taxon>Natrialbaceae</taxon>
        <taxon>Natronococcus</taxon>
    </lineage>
</organism>
<evidence type="ECO:0000313" key="1">
    <source>
        <dbReference type="EMBL" id="ELY50601.1"/>
    </source>
</evidence>
<comment type="caution">
    <text evidence="1">The sequence shown here is derived from an EMBL/GenBank/DDBJ whole genome shotgun (WGS) entry which is preliminary data.</text>
</comment>
<accession>L9WN17</accession>
<dbReference type="Gene3D" id="1.10.10.10">
    <property type="entry name" value="Winged helix-like DNA-binding domain superfamily/Winged helix DNA-binding domain"/>
    <property type="match status" value="1"/>
</dbReference>
<gene>
    <name evidence="1" type="ORF">C492_22537</name>
</gene>
<reference evidence="1 2" key="1">
    <citation type="journal article" date="2014" name="PLoS Genet.">
        <title>Phylogenetically driven sequencing of extremely halophilic archaea reveals strategies for static and dynamic osmo-response.</title>
        <authorList>
            <person name="Becker E.A."/>
            <person name="Seitzer P.M."/>
            <person name="Tritt A."/>
            <person name="Larsen D."/>
            <person name="Krusor M."/>
            <person name="Yao A.I."/>
            <person name="Wu D."/>
            <person name="Madern D."/>
            <person name="Eisen J.A."/>
            <person name="Darling A.E."/>
            <person name="Facciotti M.T."/>
        </authorList>
    </citation>
    <scope>NUCLEOTIDE SEQUENCE [LARGE SCALE GENOMIC DNA]</scope>
    <source>
        <strain evidence="1 2">DSM 18795</strain>
    </source>
</reference>
<keyword evidence="2" id="KW-1185">Reference proteome</keyword>
<protein>
    <submittedName>
        <fullName evidence="1">Uncharacterized protein</fullName>
    </submittedName>
</protein>